<feature type="signal peptide" evidence="2">
    <location>
        <begin position="1"/>
        <end position="23"/>
    </location>
</feature>
<gene>
    <name evidence="5" type="primary">LOC110214289</name>
</gene>
<dbReference type="Gene3D" id="2.10.60.10">
    <property type="entry name" value="CD59"/>
    <property type="match status" value="1"/>
</dbReference>
<reference evidence="5" key="1">
    <citation type="submission" date="2025-08" db="UniProtKB">
        <authorList>
            <consortium name="RefSeq"/>
        </authorList>
    </citation>
    <scope>IDENTIFICATION</scope>
    <source>
        <tissue evidence="5">Spleen</tissue>
    </source>
</reference>
<dbReference type="Pfam" id="PF00087">
    <property type="entry name" value="Toxin_TOLIP"/>
    <property type="match status" value="1"/>
</dbReference>
<dbReference type="CDD" id="cd23552">
    <property type="entry name" value="TFP_LU_ECD_Ly6M"/>
    <property type="match status" value="1"/>
</dbReference>
<organism evidence="4 5">
    <name type="scientific">Phascolarctos cinereus</name>
    <name type="common">Koala</name>
    <dbReference type="NCBI Taxonomy" id="38626"/>
    <lineage>
        <taxon>Eukaryota</taxon>
        <taxon>Metazoa</taxon>
        <taxon>Chordata</taxon>
        <taxon>Craniata</taxon>
        <taxon>Vertebrata</taxon>
        <taxon>Euteleostomi</taxon>
        <taxon>Mammalia</taxon>
        <taxon>Metatheria</taxon>
        <taxon>Diprotodontia</taxon>
        <taxon>Phascolarctidae</taxon>
        <taxon>Phascolarctos</taxon>
    </lineage>
</organism>
<evidence type="ECO:0000256" key="2">
    <source>
        <dbReference type="SAM" id="SignalP"/>
    </source>
</evidence>
<protein>
    <submittedName>
        <fullName evidence="5">Lymphocyte antigen 6D-like</fullName>
    </submittedName>
</protein>
<feature type="domain" description="Snake toxin/toxin-like" evidence="3">
    <location>
        <begin position="24"/>
        <end position="91"/>
    </location>
</feature>
<evidence type="ECO:0000256" key="1">
    <source>
        <dbReference type="ARBA" id="ARBA00022729"/>
    </source>
</evidence>
<keyword evidence="1 2" id="KW-0732">Signal</keyword>
<dbReference type="PANTHER" id="PTHR16983:SF28">
    <property type="entry name" value="LYMPHOCYTE ANTIGEN 6 COMPLEX, LOCUS M"/>
    <property type="match status" value="1"/>
</dbReference>
<dbReference type="Proteomes" id="UP000515140">
    <property type="component" value="Unplaced"/>
</dbReference>
<dbReference type="InterPro" id="IPR051110">
    <property type="entry name" value="Ly-6/neurotoxin-like_GPI-ap"/>
</dbReference>
<evidence type="ECO:0000259" key="3">
    <source>
        <dbReference type="Pfam" id="PF00087"/>
    </source>
</evidence>
<dbReference type="SUPFAM" id="SSF57302">
    <property type="entry name" value="Snake toxin-like"/>
    <property type="match status" value="1"/>
</dbReference>
<dbReference type="InParanoid" id="A0A6P5KZB8"/>
<dbReference type="InterPro" id="IPR035076">
    <property type="entry name" value="Toxin/TOLIP"/>
</dbReference>
<proteinExistence type="predicted"/>
<sequence>MKVELCQLLLPLLLFDPVSIVLALKCHECVGIGDCLNPTDCNNQTKYCLNTWDTPPGEKTWVTKSCAYTCPSADEIYGSSPASCCRTDLCNSALTIGASGLLLISCLWAGASGTLS</sequence>
<dbReference type="RefSeq" id="XP_020850767.1">
    <property type="nucleotide sequence ID" value="XM_020995108.1"/>
</dbReference>
<dbReference type="InterPro" id="IPR045860">
    <property type="entry name" value="Snake_toxin-like_sf"/>
</dbReference>
<dbReference type="AlphaFoldDB" id="A0A6P5KZB8"/>
<name>A0A6P5KZB8_PHACI</name>
<dbReference type="KEGG" id="pcw:110214289"/>
<dbReference type="GO" id="GO:0005886">
    <property type="term" value="C:plasma membrane"/>
    <property type="evidence" value="ECO:0007669"/>
    <property type="project" value="TreeGrafter"/>
</dbReference>
<feature type="chain" id="PRO_5028049362" evidence="2">
    <location>
        <begin position="24"/>
        <end position="116"/>
    </location>
</feature>
<evidence type="ECO:0000313" key="4">
    <source>
        <dbReference type="Proteomes" id="UP000515140"/>
    </source>
</evidence>
<dbReference type="GeneID" id="110214289"/>
<evidence type="ECO:0000313" key="5">
    <source>
        <dbReference type="RefSeq" id="XP_020850767.1"/>
    </source>
</evidence>
<accession>A0A6P5KZB8</accession>
<keyword evidence="4" id="KW-1185">Reference proteome</keyword>
<dbReference type="PANTHER" id="PTHR16983">
    <property type="entry name" value="UPAR/LY6 DOMAIN-CONTAINING PROTEIN"/>
    <property type="match status" value="1"/>
</dbReference>